<dbReference type="EMBL" id="GDID01004968">
    <property type="protein sequence ID" value="JAP91638.1"/>
    <property type="molecule type" value="Transcribed_RNA"/>
</dbReference>
<dbReference type="Pfam" id="PF12774">
    <property type="entry name" value="AAA_6"/>
    <property type="match status" value="1"/>
</dbReference>
<dbReference type="GO" id="GO:0005524">
    <property type="term" value="F:ATP binding"/>
    <property type="evidence" value="ECO:0007669"/>
    <property type="project" value="InterPro"/>
</dbReference>
<name>A0A146K5G8_9EUKA</name>
<dbReference type="GO" id="GO:0008569">
    <property type="term" value="F:minus-end-directed microtubule motor activity"/>
    <property type="evidence" value="ECO:0007669"/>
    <property type="project" value="TreeGrafter"/>
</dbReference>
<dbReference type="AlphaFoldDB" id="A0A146K5G8"/>
<accession>A0A146K5G8</accession>
<dbReference type="Gene3D" id="1.20.58.1120">
    <property type="match status" value="1"/>
</dbReference>
<evidence type="ECO:0000259" key="1">
    <source>
        <dbReference type="Pfam" id="PF12774"/>
    </source>
</evidence>
<feature type="non-terminal residue" evidence="2">
    <location>
        <position position="1"/>
    </location>
</feature>
<dbReference type="GO" id="GO:0097729">
    <property type="term" value="C:9+2 motile cilium"/>
    <property type="evidence" value="ECO:0007669"/>
    <property type="project" value="TreeGrafter"/>
</dbReference>
<sequence>ETQDAMDQNTLNFHYAEQNNRIDKLVLWVGCTPDIQNKYPQIIYNKNIRKMLTTLLTIWVHNRDIIQKLIKKDEDPEFLFSSQLKYYYEEAQKRMYVKQVDAQLDYQYEYLGNFDRLVITPLTDRCFITLTSALAKTFGGNPLGPAGTGKSESFKDLAKSLAIGCYIFNCSEGLNEQSLSKFLMGLCICGMYSCLDEFNRCRLDVLSVV</sequence>
<gene>
    <name evidence="2" type="ORF">TPC1_16687</name>
</gene>
<dbReference type="GO" id="GO:0045505">
    <property type="term" value="F:dynein intermediate chain binding"/>
    <property type="evidence" value="ECO:0007669"/>
    <property type="project" value="InterPro"/>
</dbReference>
<feature type="non-terminal residue" evidence="2">
    <location>
        <position position="209"/>
    </location>
</feature>
<dbReference type="PANTHER" id="PTHR10676">
    <property type="entry name" value="DYNEIN HEAVY CHAIN FAMILY PROTEIN"/>
    <property type="match status" value="1"/>
</dbReference>
<dbReference type="Gene3D" id="3.40.50.300">
    <property type="entry name" value="P-loop containing nucleotide triphosphate hydrolases"/>
    <property type="match status" value="1"/>
</dbReference>
<dbReference type="GO" id="GO:0060294">
    <property type="term" value="P:cilium movement involved in cell motility"/>
    <property type="evidence" value="ECO:0007669"/>
    <property type="project" value="TreeGrafter"/>
</dbReference>
<dbReference type="InterPro" id="IPR027417">
    <property type="entry name" value="P-loop_NTPase"/>
</dbReference>
<reference evidence="2" key="1">
    <citation type="submission" date="2015-07" db="EMBL/GenBank/DDBJ databases">
        <title>Adaptation to a free-living lifestyle via gene acquisitions in the diplomonad Trepomonas sp. PC1.</title>
        <authorList>
            <person name="Xu F."/>
            <person name="Jerlstrom-Hultqvist J."/>
            <person name="Kolisko M."/>
            <person name="Simpson A.G.B."/>
            <person name="Roger A.J."/>
            <person name="Svard S.G."/>
            <person name="Andersson J.O."/>
        </authorList>
    </citation>
    <scope>NUCLEOTIDE SEQUENCE</scope>
    <source>
        <strain evidence="2">PC1</strain>
    </source>
</reference>
<organism evidence="2">
    <name type="scientific">Trepomonas sp. PC1</name>
    <dbReference type="NCBI Taxonomy" id="1076344"/>
    <lineage>
        <taxon>Eukaryota</taxon>
        <taxon>Metamonada</taxon>
        <taxon>Diplomonadida</taxon>
        <taxon>Hexamitidae</taxon>
        <taxon>Hexamitinae</taxon>
        <taxon>Trepomonas</taxon>
    </lineage>
</organism>
<dbReference type="InterPro" id="IPR035699">
    <property type="entry name" value="AAA_6"/>
</dbReference>
<feature type="domain" description="Dynein heavy chain hydrolytic ATP-binding dynein motor region" evidence="1">
    <location>
        <begin position="106"/>
        <end position="209"/>
    </location>
</feature>
<proteinExistence type="predicted"/>
<evidence type="ECO:0000313" key="2">
    <source>
        <dbReference type="EMBL" id="JAP91638.1"/>
    </source>
</evidence>
<dbReference type="GO" id="GO:0030286">
    <property type="term" value="C:dynein complex"/>
    <property type="evidence" value="ECO:0007669"/>
    <property type="project" value="InterPro"/>
</dbReference>
<dbReference type="SUPFAM" id="SSF52540">
    <property type="entry name" value="P-loop containing nucleoside triphosphate hydrolases"/>
    <property type="match status" value="1"/>
</dbReference>
<dbReference type="InterPro" id="IPR026983">
    <property type="entry name" value="DHC"/>
</dbReference>
<protein>
    <submittedName>
        <fullName evidence="2">Dynein heavy chain</fullName>
    </submittedName>
</protein>
<dbReference type="GO" id="GO:0051959">
    <property type="term" value="F:dynein light intermediate chain binding"/>
    <property type="evidence" value="ECO:0007669"/>
    <property type="project" value="InterPro"/>
</dbReference>